<name>A0A6I2RAU5_FLAPL</name>
<organism evidence="2 3">
    <name type="scientific">Flavonifractor plautii</name>
    <name type="common">Fusobacterium plautii</name>
    <dbReference type="NCBI Taxonomy" id="292800"/>
    <lineage>
        <taxon>Bacteria</taxon>
        <taxon>Bacillati</taxon>
        <taxon>Bacillota</taxon>
        <taxon>Clostridia</taxon>
        <taxon>Eubacteriales</taxon>
        <taxon>Oscillospiraceae</taxon>
        <taxon>Flavonifractor</taxon>
    </lineage>
</organism>
<feature type="domain" description="RNA polymerase sigma-70 region 4" evidence="1">
    <location>
        <begin position="171"/>
        <end position="215"/>
    </location>
</feature>
<evidence type="ECO:0000313" key="2">
    <source>
        <dbReference type="EMBL" id="MSB22929.1"/>
    </source>
</evidence>
<dbReference type="EMBL" id="WKPR01000059">
    <property type="protein sequence ID" value="MSB22929.1"/>
    <property type="molecule type" value="Genomic_DNA"/>
</dbReference>
<dbReference type="SUPFAM" id="SSF88659">
    <property type="entry name" value="Sigma3 and sigma4 domains of RNA polymerase sigma factors"/>
    <property type="match status" value="1"/>
</dbReference>
<dbReference type="AlphaFoldDB" id="A0A6I2RAU5"/>
<evidence type="ECO:0000313" key="3">
    <source>
        <dbReference type="Proteomes" id="UP000434475"/>
    </source>
</evidence>
<reference evidence="2 3" key="1">
    <citation type="journal article" date="2019" name="Nat. Med.">
        <title>A library of human gut bacterial isolates paired with longitudinal multiomics data enables mechanistic microbiome research.</title>
        <authorList>
            <person name="Poyet M."/>
            <person name="Groussin M."/>
            <person name="Gibbons S.M."/>
            <person name="Avila-Pacheco J."/>
            <person name="Jiang X."/>
            <person name="Kearney S.M."/>
            <person name="Perrotta A.R."/>
            <person name="Berdy B."/>
            <person name="Zhao S."/>
            <person name="Lieberman T.D."/>
            <person name="Swanson P.K."/>
            <person name="Smith M."/>
            <person name="Roesemann S."/>
            <person name="Alexander J.E."/>
            <person name="Rich S.A."/>
            <person name="Livny J."/>
            <person name="Vlamakis H."/>
            <person name="Clish C."/>
            <person name="Bullock K."/>
            <person name="Deik A."/>
            <person name="Scott J."/>
            <person name="Pierce K.A."/>
            <person name="Xavier R.J."/>
            <person name="Alm E.J."/>
        </authorList>
    </citation>
    <scope>NUCLEOTIDE SEQUENCE [LARGE SCALE GENOMIC DNA]</scope>
    <source>
        <strain evidence="2 3">BIOML-A2</strain>
    </source>
</reference>
<dbReference type="InterPro" id="IPR013324">
    <property type="entry name" value="RNA_pol_sigma_r3/r4-like"/>
</dbReference>
<dbReference type="GO" id="GO:0003700">
    <property type="term" value="F:DNA-binding transcription factor activity"/>
    <property type="evidence" value="ECO:0007669"/>
    <property type="project" value="InterPro"/>
</dbReference>
<protein>
    <recommendedName>
        <fullName evidence="1">RNA polymerase sigma-70 region 4 domain-containing protein</fullName>
    </recommendedName>
</protein>
<dbReference type="Pfam" id="PF04545">
    <property type="entry name" value="Sigma70_r4"/>
    <property type="match status" value="1"/>
</dbReference>
<proteinExistence type="predicted"/>
<dbReference type="Proteomes" id="UP000434475">
    <property type="component" value="Unassembled WGS sequence"/>
</dbReference>
<dbReference type="GO" id="GO:0006352">
    <property type="term" value="P:DNA-templated transcription initiation"/>
    <property type="evidence" value="ECO:0007669"/>
    <property type="project" value="InterPro"/>
</dbReference>
<gene>
    <name evidence="2" type="ORF">GKE97_26165</name>
</gene>
<comment type="caution">
    <text evidence="2">The sequence shown here is derived from an EMBL/GenBank/DDBJ whole genome shotgun (WGS) entry which is preliminary data.</text>
</comment>
<dbReference type="InterPro" id="IPR007630">
    <property type="entry name" value="RNA_pol_sigma70_r4"/>
</dbReference>
<dbReference type="RefSeq" id="WP_081959885.1">
    <property type="nucleotide sequence ID" value="NZ_JADMVA010000035.1"/>
</dbReference>
<dbReference type="CDD" id="cd06171">
    <property type="entry name" value="Sigma70_r4"/>
    <property type="match status" value="1"/>
</dbReference>
<accession>A0A6I2RAU5</accession>
<dbReference type="Gene3D" id="1.20.140.160">
    <property type="match status" value="1"/>
</dbReference>
<evidence type="ECO:0000259" key="1">
    <source>
        <dbReference type="Pfam" id="PF04545"/>
    </source>
</evidence>
<sequence>MMAVCSFLGHRHIYGHDVQLRLQAAVNHLVEENDSVEFLLYLWKSTEPFYALCLLAALRAKQCAPQKVTLTLVADRLELEQRLADKWTHPLFFIADRLLPLSVSKDRNPLKVLKRTVQWMVKQSTHVINGFYEDLFDRDDFVLNSARNAGVQIINVTAPELEQVILASSEQLPERQRLVFQMRKSGYTQKEIAMHLNLTVSRVQQIEAAVTKNLQKQLDSISSCIPKIPQKLSVCSIFALGDANYKNLCVFSNCIRFLMTRYQIDQFCLEAETVHSGFMFALQQSIPLYHKIPTRAVAWDAGSSELYDLKAEFCPPCDAAESIGGIPAVDCRISTILELMDRSMFCICDLSASAYAQQILAHIPQTRQAVLLDIGKNTALPKSEVLGEWSNSLQLSSIFPEGYILNNSKEKSGAF</sequence>